<dbReference type="AlphaFoldDB" id="A0A8C0MS74"/>
<gene>
    <name evidence="2" type="primary">OFD1</name>
</gene>
<sequence length="339" mass="39849">MVFSCTFKELADYHQSKASCDAETQTSLAFPGKDSLAEKLQLIDDQFADASPQRPKLESLEIKLNEYKKEIEQQLQAEMCHKLKYFKDTEVAKIKMEEKRKAEKELAKFRNQFEQALRAKSEAFISRERLALERIQKHQEIETKEIYAQRQLLLKDIDLLRGREAELKQRIEAFELYQLELKDDYIARTNRLIDDERKNKEKAIHLQEELSAINSKKEELNHSVNRVKELELELESVRAQCLAITNQNHLLNEKVKEMSDYSLLKEGKLELQAQNRLLKQQVEDSRNENLRLLNHIAQPSPELVVFQKELKKAENAIALEHKEFENHKLALQKQLQSEP</sequence>
<evidence type="ECO:0000256" key="1">
    <source>
        <dbReference type="SAM" id="Coils"/>
    </source>
</evidence>
<dbReference type="Ensembl" id="ENSCAFT00030018408.1">
    <property type="protein sequence ID" value="ENSCAFP00030016072.1"/>
    <property type="gene ID" value="ENSCAFG00030009700.1"/>
</dbReference>
<protein>
    <submittedName>
        <fullName evidence="2">OFD1 centriole and centriolar satellite protein</fullName>
    </submittedName>
</protein>
<organism evidence="2 3">
    <name type="scientific">Canis lupus familiaris</name>
    <name type="common">Dog</name>
    <name type="synonym">Canis familiaris</name>
    <dbReference type="NCBI Taxonomy" id="9615"/>
    <lineage>
        <taxon>Eukaryota</taxon>
        <taxon>Metazoa</taxon>
        <taxon>Chordata</taxon>
        <taxon>Craniata</taxon>
        <taxon>Vertebrata</taxon>
        <taxon>Euteleostomi</taxon>
        <taxon>Mammalia</taxon>
        <taxon>Eutheria</taxon>
        <taxon>Laurasiatheria</taxon>
        <taxon>Carnivora</taxon>
        <taxon>Caniformia</taxon>
        <taxon>Canidae</taxon>
        <taxon>Canis</taxon>
    </lineage>
</organism>
<reference evidence="2" key="1">
    <citation type="submission" date="2025-08" db="UniProtKB">
        <authorList>
            <consortium name="Ensembl"/>
        </authorList>
    </citation>
    <scope>IDENTIFICATION</scope>
</reference>
<name>A0A8C0MS74_CANLF</name>
<dbReference type="PANTHER" id="PTHR39063:SF1">
    <property type="entry name" value="OFD1 CENTRIOLE AND CENTRIOLAR SATELLITE PROTEIN"/>
    <property type="match status" value="1"/>
</dbReference>
<dbReference type="PANTHER" id="PTHR39063">
    <property type="entry name" value="ORAL-FACIAL-DIGITAL SYNDROME 1 PROTEIN HOMOLOG"/>
    <property type="match status" value="1"/>
</dbReference>
<dbReference type="Proteomes" id="UP000694429">
    <property type="component" value="Unassembled WGS sequence"/>
</dbReference>
<evidence type="ECO:0000313" key="2">
    <source>
        <dbReference type="Ensembl" id="ENSCAFP00030016072.1"/>
    </source>
</evidence>
<keyword evidence="1" id="KW-0175">Coiled coil</keyword>
<evidence type="ECO:0000313" key="3">
    <source>
        <dbReference type="Proteomes" id="UP000694429"/>
    </source>
</evidence>
<proteinExistence type="predicted"/>
<dbReference type="InterPro" id="IPR055289">
    <property type="entry name" value="OFD1"/>
</dbReference>
<accession>A0A8C0MS74</accession>
<feature type="coiled-coil region" evidence="1">
    <location>
        <begin position="57"/>
        <end position="119"/>
    </location>
</feature>
<feature type="coiled-coil region" evidence="1">
    <location>
        <begin position="203"/>
        <end position="323"/>
    </location>
</feature>